<dbReference type="AlphaFoldDB" id="A0A516KD34"/>
<dbReference type="InterPro" id="IPR036412">
    <property type="entry name" value="HAD-like_sf"/>
</dbReference>
<reference evidence="1 2" key="1">
    <citation type="submission" date="2019-07" db="EMBL/GenBank/DDBJ databases">
        <authorList>
            <person name="Li J."/>
        </authorList>
    </citation>
    <scope>NUCLEOTIDE SEQUENCE [LARGE SCALE GENOMIC DNA]</scope>
    <source>
        <strain evidence="1 2">TKL69</strain>
    </source>
</reference>
<dbReference type="RefSeq" id="WP_143892073.1">
    <property type="nucleotide sequence ID" value="NZ_CP041666.1"/>
</dbReference>
<dbReference type="KEGG" id="aqt:FN924_03420"/>
<dbReference type="PROSITE" id="PS01228">
    <property type="entry name" value="COF_1"/>
    <property type="match status" value="1"/>
</dbReference>
<dbReference type="SUPFAM" id="SSF56784">
    <property type="entry name" value="HAD-like"/>
    <property type="match status" value="1"/>
</dbReference>
<dbReference type="PANTHER" id="PTHR10000">
    <property type="entry name" value="PHOSPHOSERINE PHOSPHATASE"/>
    <property type="match status" value="1"/>
</dbReference>
<dbReference type="OrthoDB" id="9781413at2"/>
<dbReference type="InterPro" id="IPR023214">
    <property type="entry name" value="HAD_sf"/>
</dbReference>
<gene>
    <name evidence="1" type="ORF">FN924_03420</name>
</gene>
<keyword evidence="2" id="KW-1185">Reference proteome</keyword>
<dbReference type="Pfam" id="PF08282">
    <property type="entry name" value="Hydrolase_3"/>
    <property type="match status" value="2"/>
</dbReference>
<protein>
    <submittedName>
        <fullName evidence="1">HAD family phosphatase</fullName>
    </submittedName>
</protein>
<dbReference type="Proteomes" id="UP000315215">
    <property type="component" value="Chromosome"/>
</dbReference>
<dbReference type="CDD" id="cd07516">
    <property type="entry name" value="HAD_Pase"/>
    <property type="match status" value="1"/>
</dbReference>
<proteinExistence type="predicted"/>
<dbReference type="GO" id="GO:0000287">
    <property type="term" value="F:magnesium ion binding"/>
    <property type="evidence" value="ECO:0007669"/>
    <property type="project" value="TreeGrafter"/>
</dbReference>
<dbReference type="EMBL" id="CP041666">
    <property type="protein sequence ID" value="QDP39323.1"/>
    <property type="molecule type" value="Genomic_DNA"/>
</dbReference>
<dbReference type="Gene3D" id="3.30.1240.10">
    <property type="match status" value="1"/>
</dbReference>
<dbReference type="PANTHER" id="PTHR10000:SF55">
    <property type="entry name" value="5-AMINO-6-(5-PHOSPHO-D-RIBITYLAMINO)URACIL PHOSPHATASE YCSE"/>
    <property type="match status" value="1"/>
</dbReference>
<evidence type="ECO:0000313" key="1">
    <source>
        <dbReference type="EMBL" id="QDP39323.1"/>
    </source>
</evidence>
<organism evidence="1 2">
    <name type="scientific">Radiobacillus deserti</name>
    <dbReference type="NCBI Taxonomy" id="2594883"/>
    <lineage>
        <taxon>Bacteria</taxon>
        <taxon>Bacillati</taxon>
        <taxon>Bacillota</taxon>
        <taxon>Bacilli</taxon>
        <taxon>Bacillales</taxon>
        <taxon>Bacillaceae</taxon>
        <taxon>Radiobacillus</taxon>
    </lineage>
</organism>
<dbReference type="InterPro" id="IPR006379">
    <property type="entry name" value="HAD-SF_hydro_IIB"/>
</dbReference>
<dbReference type="SFLD" id="SFLDG01144">
    <property type="entry name" value="C2.B.4:_PGP_Like"/>
    <property type="match status" value="1"/>
</dbReference>
<dbReference type="SFLD" id="SFLDS00003">
    <property type="entry name" value="Haloacid_Dehalogenase"/>
    <property type="match status" value="1"/>
</dbReference>
<evidence type="ECO:0000313" key="2">
    <source>
        <dbReference type="Proteomes" id="UP000315215"/>
    </source>
</evidence>
<dbReference type="SFLD" id="SFLDG01140">
    <property type="entry name" value="C2.B:_Phosphomannomutase_and_P"/>
    <property type="match status" value="1"/>
</dbReference>
<accession>A0A516KD34</accession>
<sequence length="243" mass="26972">MSIKLIALDMDGTLLNSENQVSERNKEAIKKARAQGVEVVLSTGRHISTCKPIADELELSSYLITGNGSEIWTTDGQLVDRQTIGLQEIKELIALHKKHKTGMWITSTERIWRNEIPESLEGLLWLKFGFHFEDEVLRDEVWKELEHNYQLELSNSSPTNIEVNATGINKAAALEKICLRLGIALKDVMTAGDSLNDIKMIQAAGIGIAMENAQESVKAAADWVTGHHNDSGVATAIEKWVLQ</sequence>
<name>A0A516KD34_9BACI</name>
<dbReference type="NCBIfam" id="TIGR01484">
    <property type="entry name" value="HAD-SF-IIB"/>
    <property type="match status" value="1"/>
</dbReference>
<dbReference type="Gene3D" id="3.40.50.1000">
    <property type="entry name" value="HAD superfamily/HAD-like"/>
    <property type="match status" value="1"/>
</dbReference>
<dbReference type="GO" id="GO:0005829">
    <property type="term" value="C:cytosol"/>
    <property type="evidence" value="ECO:0007669"/>
    <property type="project" value="TreeGrafter"/>
</dbReference>
<dbReference type="GO" id="GO:0016791">
    <property type="term" value="F:phosphatase activity"/>
    <property type="evidence" value="ECO:0007669"/>
    <property type="project" value="TreeGrafter"/>
</dbReference>